<feature type="transmembrane region" description="Helical" evidence="6">
    <location>
        <begin position="128"/>
        <end position="150"/>
    </location>
</feature>
<comment type="subcellular location">
    <subcellularLocation>
        <location evidence="1">Cell membrane</location>
        <topology evidence="1">Multi-pass membrane protein</topology>
    </subcellularLocation>
</comment>
<evidence type="ECO:0000256" key="2">
    <source>
        <dbReference type="ARBA" id="ARBA00022475"/>
    </source>
</evidence>
<dbReference type="RefSeq" id="WP_168546159.1">
    <property type="nucleotide sequence ID" value="NZ_BAAAKS010000008.1"/>
</dbReference>
<dbReference type="Pfam" id="PF02653">
    <property type="entry name" value="BPD_transp_2"/>
    <property type="match status" value="1"/>
</dbReference>
<dbReference type="InterPro" id="IPR001851">
    <property type="entry name" value="ABC_transp_permease"/>
</dbReference>
<evidence type="ECO:0000256" key="5">
    <source>
        <dbReference type="ARBA" id="ARBA00023136"/>
    </source>
</evidence>
<dbReference type="CDD" id="cd06579">
    <property type="entry name" value="TM_PBP1_transp_AraH_like"/>
    <property type="match status" value="1"/>
</dbReference>
<dbReference type="PANTHER" id="PTHR32196:SF63">
    <property type="entry name" value="INNER MEMBRANE ABC TRANSPORTER PERMEASE PROTEIN YJFF"/>
    <property type="match status" value="1"/>
</dbReference>
<feature type="transmembrane region" description="Helical" evidence="6">
    <location>
        <begin position="97"/>
        <end position="116"/>
    </location>
</feature>
<evidence type="ECO:0000256" key="4">
    <source>
        <dbReference type="ARBA" id="ARBA00022989"/>
    </source>
</evidence>
<gene>
    <name evidence="7" type="ORF">HF999_12295</name>
</gene>
<dbReference type="GO" id="GO:0005886">
    <property type="term" value="C:plasma membrane"/>
    <property type="evidence" value="ECO:0007669"/>
    <property type="project" value="UniProtKB-SubCell"/>
</dbReference>
<dbReference type="AlphaFoldDB" id="A0A846X0S2"/>
<dbReference type="PANTHER" id="PTHR32196">
    <property type="entry name" value="ABC TRANSPORTER PERMEASE PROTEIN YPHD-RELATED-RELATED"/>
    <property type="match status" value="1"/>
</dbReference>
<organism evidence="7 8">
    <name type="scientific">Tsukamurella spumae</name>
    <dbReference type="NCBI Taxonomy" id="44753"/>
    <lineage>
        <taxon>Bacteria</taxon>
        <taxon>Bacillati</taxon>
        <taxon>Actinomycetota</taxon>
        <taxon>Actinomycetes</taxon>
        <taxon>Mycobacteriales</taxon>
        <taxon>Tsukamurellaceae</taxon>
        <taxon>Tsukamurella</taxon>
    </lineage>
</organism>
<dbReference type="Proteomes" id="UP000582646">
    <property type="component" value="Unassembled WGS sequence"/>
</dbReference>
<feature type="transmembrane region" description="Helical" evidence="6">
    <location>
        <begin position="304"/>
        <end position="322"/>
    </location>
</feature>
<comment type="caution">
    <text evidence="7">The sequence shown here is derived from an EMBL/GenBank/DDBJ whole genome shotgun (WGS) entry which is preliminary data.</text>
</comment>
<feature type="transmembrane region" description="Helical" evidence="6">
    <location>
        <begin position="24"/>
        <end position="47"/>
    </location>
</feature>
<name>A0A846X0S2_9ACTN</name>
<evidence type="ECO:0000256" key="3">
    <source>
        <dbReference type="ARBA" id="ARBA00022692"/>
    </source>
</evidence>
<dbReference type="EMBL" id="JAAXOQ010000015">
    <property type="protein sequence ID" value="NKY19147.1"/>
    <property type="molecule type" value="Genomic_DNA"/>
</dbReference>
<evidence type="ECO:0000313" key="8">
    <source>
        <dbReference type="Proteomes" id="UP000582646"/>
    </source>
</evidence>
<keyword evidence="4 6" id="KW-1133">Transmembrane helix</keyword>
<feature type="transmembrane region" description="Helical" evidence="6">
    <location>
        <begin position="59"/>
        <end position="85"/>
    </location>
</feature>
<keyword evidence="8" id="KW-1185">Reference proteome</keyword>
<dbReference type="GO" id="GO:0022857">
    <property type="term" value="F:transmembrane transporter activity"/>
    <property type="evidence" value="ECO:0007669"/>
    <property type="project" value="InterPro"/>
</dbReference>
<keyword evidence="3 6" id="KW-0812">Transmembrane</keyword>
<evidence type="ECO:0000256" key="1">
    <source>
        <dbReference type="ARBA" id="ARBA00004651"/>
    </source>
</evidence>
<accession>A0A846X0S2</accession>
<evidence type="ECO:0000313" key="7">
    <source>
        <dbReference type="EMBL" id="NKY19147.1"/>
    </source>
</evidence>
<feature type="transmembrane region" description="Helical" evidence="6">
    <location>
        <begin position="248"/>
        <end position="268"/>
    </location>
</feature>
<keyword evidence="5 6" id="KW-0472">Membrane</keyword>
<feature type="transmembrane region" description="Helical" evidence="6">
    <location>
        <begin position="221"/>
        <end position="242"/>
    </location>
</feature>
<feature type="transmembrane region" description="Helical" evidence="6">
    <location>
        <begin position="170"/>
        <end position="190"/>
    </location>
</feature>
<protein>
    <submittedName>
        <fullName evidence="7">ABC transporter permease</fullName>
    </submittedName>
</protein>
<sequence>MSAPASVRPGGGGAARLASAVQSYGAAIVLLVVVVVGTFAFASFASVGNFQNIAIQSSFLLIIAVGMTFVIMTGGIDLSVGSVFALGGVLAAYGSRWGVAGALLLPVIVCAGIGLFQGFLIAYGRMPAFIVTLAGLLGARGIVLAITDGGGKTPIITDRLTIALGQETVLGFRLATAVAVLILVLGAIAVTRTGAGQSVLAVGGSESAAALMGVPVARVQAGVYLLSGTCAGLAGALSAWYSSSGVPTVGVGMELTVISAVVIGGTLLAGGAGNMIGTLAGVLLLGVIQNLINQIGSLTTSVQLVVSGGFLAVVVVLQTILARRSAAR</sequence>
<proteinExistence type="predicted"/>
<keyword evidence="2" id="KW-1003">Cell membrane</keyword>
<reference evidence="7 8" key="1">
    <citation type="submission" date="2020-04" db="EMBL/GenBank/DDBJ databases">
        <title>MicrobeNet Type strains.</title>
        <authorList>
            <person name="Nicholson A.C."/>
        </authorList>
    </citation>
    <scope>NUCLEOTIDE SEQUENCE [LARGE SCALE GENOMIC DNA]</scope>
    <source>
        <strain evidence="7 8">DSM 44113</strain>
    </source>
</reference>
<evidence type="ECO:0000256" key="6">
    <source>
        <dbReference type="SAM" id="Phobius"/>
    </source>
</evidence>